<dbReference type="GO" id="GO:0005737">
    <property type="term" value="C:cytoplasm"/>
    <property type="evidence" value="ECO:0007669"/>
    <property type="project" value="TreeGrafter"/>
</dbReference>
<evidence type="ECO:0000313" key="2">
    <source>
        <dbReference type="Proteomes" id="UP000264071"/>
    </source>
</evidence>
<gene>
    <name evidence="1" type="ORF">DGD08_10910</name>
</gene>
<dbReference type="Pfam" id="PF13344">
    <property type="entry name" value="Hydrolase_6"/>
    <property type="match status" value="1"/>
</dbReference>
<dbReference type="EMBL" id="DPIY01000010">
    <property type="protein sequence ID" value="HCT57699.1"/>
    <property type="molecule type" value="Genomic_DNA"/>
</dbReference>
<accession>A0A3D4V996</accession>
<name>A0A3D4V996_9BACT</name>
<proteinExistence type="predicted"/>
<dbReference type="Gene3D" id="3.40.50.1000">
    <property type="entry name" value="HAD superfamily/HAD-like"/>
    <property type="match status" value="2"/>
</dbReference>
<dbReference type="NCBIfam" id="TIGR01460">
    <property type="entry name" value="HAD-SF-IIA"/>
    <property type="match status" value="1"/>
</dbReference>
<dbReference type="AlphaFoldDB" id="A0A3D4V996"/>
<dbReference type="SUPFAM" id="SSF56784">
    <property type="entry name" value="HAD-like"/>
    <property type="match status" value="1"/>
</dbReference>
<dbReference type="InterPro" id="IPR036412">
    <property type="entry name" value="HAD-like_sf"/>
</dbReference>
<organism evidence="1 2">
    <name type="scientific">Gemmatimonas aurantiaca</name>
    <dbReference type="NCBI Taxonomy" id="173480"/>
    <lineage>
        <taxon>Bacteria</taxon>
        <taxon>Pseudomonadati</taxon>
        <taxon>Gemmatimonadota</taxon>
        <taxon>Gemmatimonadia</taxon>
        <taxon>Gemmatimonadales</taxon>
        <taxon>Gemmatimonadaceae</taxon>
        <taxon>Gemmatimonas</taxon>
    </lineage>
</organism>
<dbReference type="Pfam" id="PF13242">
    <property type="entry name" value="Hydrolase_like"/>
    <property type="match status" value="1"/>
</dbReference>
<dbReference type="GO" id="GO:0016791">
    <property type="term" value="F:phosphatase activity"/>
    <property type="evidence" value="ECO:0007669"/>
    <property type="project" value="TreeGrafter"/>
</dbReference>
<keyword evidence="1" id="KW-0378">Hydrolase</keyword>
<dbReference type="NCBIfam" id="TIGR01549">
    <property type="entry name" value="HAD-SF-IA-v1"/>
    <property type="match status" value="1"/>
</dbReference>
<dbReference type="InterPro" id="IPR006357">
    <property type="entry name" value="HAD-SF_hydro_IIA"/>
</dbReference>
<sequence length="289" mass="30562">MAVRADYIGFMPRELSFAELRTLHAAVLFDAYGVLVNASGALPGAGDAVRLLQRHDQPFLVVTNDASRSPERAAQRLARLGVPVEPAHILSSGMMIGPALHAHGLANGRVVVLGTEDSANYAREVGATVVDPSPDHPADAVVIADEGSIDLVDSLDAILSMILEAHHHGRMPRLILANPDLIYPSGLRRFGFTAGAFARMLEQALEVLLHEEAPTFEVLGKPSPIHFNAALEAIGTRDVVMLGDTLHTDIAGAQTVGIDSAIVLTGVTTRANVATARDVVPTYLLSGLT</sequence>
<dbReference type="PANTHER" id="PTHR19288:SF90">
    <property type="entry name" value="OS08G0542600 PROTEIN"/>
    <property type="match status" value="1"/>
</dbReference>
<dbReference type="InterPro" id="IPR006439">
    <property type="entry name" value="HAD-SF_hydro_IA"/>
</dbReference>
<dbReference type="PANTHER" id="PTHR19288">
    <property type="entry name" value="4-NITROPHENYLPHOSPHATASE-RELATED"/>
    <property type="match status" value="1"/>
</dbReference>
<evidence type="ECO:0000313" key="1">
    <source>
        <dbReference type="EMBL" id="HCT57699.1"/>
    </source>
</evidence>
<comment type="caution">
    <text evidence="1">The sequence shown here is derived from an EMBL/GenBank/DDBJ whole genome shotgun (WGS) entry which is preliminary data.</text>
</comment>
<dbReference type="Proteomes" id="UP000264071">
    <property type="component" value="Unassembled WGS sequence"/>
</dbReference>
<dbReference type="InterPro" id="IPR023214">
    <property type="entry name" value="HAD_sf"/>
</dbReference>
<protein>
    <submittedName>
        <fullName evidence="1">HAD-IIA family hydrolase</fullName>
    </submittedName>
</protein>
<reference evidence="1 2" key="1">
    <citation type="journal article" date="2018" name="Nat. Biotechnol.">
        <title>A standardized bacterial taxonomy based on genome phylogeny substantially revises the tree of life.</title>
        <authorList>
            <person name="Parks D.H."/>
            <person name="Chuvochina M."/>
            <person name="Waite D.W."/>
            <person name="Rinke C."/>
            <person name="Skarshewski A."/>
            <person name="Chaumeil P.A."/>
            <person name="Hugenholtz P."/>
        </authorList>
    </citation>
    <scope>NUCLEOTIDE SEQUENCE [LARGE SCALE GENOMIC DNA]</scope>
    <source>
        <strain evidence="1">UBA8844</strain>
    </source>
</reference>